<keyword evidence="6" id="KW-0813">Transport</keyword>
<dbReference type="InterPro" id="IPR045070">
    <property type="entry name" value="MATE_MepA-like"/>
</dbReference>
<dbReference type="PANTHER" id="PTHR43298:SF2">
    <property type="entry name" value="FMN_FAD EXPORTER YEEO-RELATED"/>
    <property type="match status" value="1"/>
</dbReference>
<keyword evidence="17" id="KW-1185">Reference proteome</keyword>
<accession>A0ABQ5N0U6</accession>
<feature type="transmembrane region" description="Helical" evidence="15">
    <location>
        <begin position="168"/>
        <end position="191"/>
    </location>
</feature>
<keyword evidence="8" id="KW-1003">Cell membrane</keyword>
<evidence type="ECO:0000256" key="10">
    <source>
        <dbReference type="ARBA" id="ARBA00022989"/>
    </source>
</evidence>
<evidence type="ECO:0000256" key="14">
    <source>
        <dbReference type="ARBA" id="ARBA00031636"/>
    </source>
</evidence>
<keyword evidence="12 15" id="KW-0472">Membrane</keyword>
<dbReference type="CDD" id="cd13143">
    <property type="entry name" value="MATE_MepA_like"/>
    <property type="match status" value="1"/>
</dbReference>
<dbReference type="Proteomes" id="UP001208567">
    <property type="component" value="Unassembled WGS sequence"/>
</dbReference>
<comment type="subcellular location">
    <subcellularLocation>
        <location evidence="2">Cell membrane</location>
        <topology evidence="2">Multi-pass membrane protein</topology>
    </subcellularLocation>
</comment>
<dbReference type="PIRSF" id="PIRSF006603">
    <property type="entry name" value="DinF"/>
    <property type="match status" value="1"/>
</dbReference>
<dbReference type="PANTHER" id="PTHR43298">
    <property type="entry name" value="MULTIDRUG RESISTANCE PROTEIN NORM-RELATED"/>
    <property type="match status" value="1"/>
</dbReference>
<comment type="function">
    <text evidence="1">Multidrug efflux pump.</text>
</comment>
<protein>
    <recommendedName>
        <fullName evidence="5">Multidrug export protein MepA</fullName>
    </recommendedName>
    <alternativeName>
        <fullName evidence="14">Multidrug-efflux transporter</fullName>
    </alternativeName>
    <alternativeName>
        <fullName evidence="4">Probable multidrug resistance protein NorM</fullName>
    </alternativeName>
</protein>
<evidence type="ECO:0000256" key="13">
    <source>
        <dbReference type="ARBA" id="ARBA00023251"/>
    </source>
</evidence>
<dbReference type="InterPro" id="IPR048279">
    <property type="entry name" value="MdtK-like"/>
</dbReference>
<keyword evidence="13" id="KW-0046">Antibiotic resistance</keyword>
<feature type="transmembrane region" description="Helical" evidence="15">
    <location>
        <begin position="320"/>
        <end position="343"/>
    </location>
</feature>
<comment type="similarity">
    <text evidence="3">Belongs to the multi antimicrobial extrusion (MATE) (TC 2.A.66.1) family. MepA subfamily.</text>
</comment>
<dbReference type="InterPro" id="IPR050222">
    <property type="entry name" value="MATE_MdtK"/>
</dbReference>
<evidence type="ECO:0000256" key="3">
    <source>
        <dbReference type="ARBA" id="ARBA00008417"/>
    </source>
</evidence>
<dbReference type="Pfam" id="PF01554">
    <property type="entry name" value="MatE"/>
    <property type="match status" value="2"/>
</dbReference>
<feature type="transmembrane region" description="Helical" evidence="15">
    <location>
        <begin position="16"/>
        <end position="37"/>
    </location>
</feature>
<feature type="transmembrane region" description="Helical" evidence="15">
    <location>
        <begin position="363"/>
        <end position="382"/>
    </location>
</feature>
<keyword evidence="7" id="KW-0050">Antiport</keyword>
<dbReference type="InterPro" id="IPR002528">
    <property type="entry name" value="MATE_fam"/>
</dbReference>
<keyword evidence="9 15" id="KW-0812">Transmembrane</keyword>
<sequence length="461" mass="50420">MGNSERIFSNGNINRILLRFAIPSVISLLVIELYNMIDTVFVGRYIGGNAIAAITVAFPIQKFITSIGLLIAVGSSTYISRNLGENKPSEIRKSIINAFALTIILMILIPVFIYLIKEPLLYRLGASDVTYSLANDYTSMILIGGMFQCLGLVICYTMTSLGNTRITLYSNSLGALVNTILNYVLVAHFHIGIEGAAISTVISQIIVFAYAFYKFYCALKQFNINYSITFACSSLNKDVISSIVAIGFSTFIVEISDAVVTIILNNLLYSSGGDTAIIIVGVVTKISMFMFTVIIGISSAMQPIVAYNYGAERFDKVKEIVITSIKTVTIISVVFAMIIGTFSNEIIGFFLKDKEILPEAVKSLRICISLLSLTGVYYIGIYYNQAIGEAKKGFLLSIFRQLVVFIPIAIILVEILGTIGAWIAYPISDLISVLVSIILLNKAGKEEAENNLNLVHDESIA</sequence>
<evidence type="ECO:0000256" key="11">
    <source>
        <dbReference type="ARBA" id="ARBA00023065"/>
    </source>
</evidence>
<evidence type="ECO:0000256" key="7">
    <source>
        <dbReference type="ARBA" id="ARBA00022449"/>
    </source>
</evidence>
<evidence type="ECO:0000256" key="6">
    <source>
        <dbReference type="ARBA" id="ARBA00022448"/>
    </source>
</evidence>
<dbReference type="NCBIfam" id="TIGR00797">
    <property type="entry name" value="matE"/>
    <property type="match status" value="1"/>
</dbReference>
<evidence type="ECO:0000256" key="2">
    <source>
        <dbReference type="ARBA" id="ARBA00004651"/>
    </source>
</evidence>
<evidence type="ECO:0000256" key="15">
    <source>
        <dbReference type="SAM" id="Phobius"/>
    </source>
</evidence>
<evidence type="ECO:0000256" key="9">
    <source>
        <dbReference type="ARBA" id="ARBA00022692"/>
    </source>
</evidence>
<feature type="transmembrane region" description="Helical" evidence="15">
    <location>
        <begin position="276"/>
        <end position="299"/>
    </location>
</feature>
<comment type="caution">
    <text evidence="16">The sequence shown here is derived from an EMBL/GenBank/DDBJ whole genome shotgun (WGS) entry which is preliminary data.</text>
</comment>
<feature type="transmembrane region" description="Helical" evidence="15">
    <location>
        <begin position="239"/>
        <end position="264"/>
    </location>
</feature>
<reference evidence="16 17" key="1">
    <citation type="journal article" date="2024" name="Int. J. Syst. Evol. Microbiol.">
        <title>Clostridium omnivorum sp. nov., isolated from anoxic soil under the treatment of reductive soil disinfestation.</title>
        <authorList>
            <person name="Ueki A."/>
            <person name="Tonouchi A."/>
            <person name="Kaku N."/>
            <person name="Honma S."/>
            <person name="Ueki K."/>
        </authorList>
    </citation>
    <scope>NUCLEOTIDE SEQUENCE [LARGE SCALE GENOMIC DNA]</scope>
    <source>
        <strain evidence="16 17">E14</strain>
    </source>
</reference>
<organism evidence="16 17">
    <name type="scientific">Clostridium omnivorum</name>
    <dbReference type="NCBI Taxonomy" id="1604902"/>
    <lineage>
        <taxon>Bacteria</taxon>
        <taxon>Bacillati</taxon>
        <taxon>Bacillota</taxon>
        <taxon>Clostridia</taxon>
        <taxon>Eubacteriales</taxon>
        <taxon>Clostridiaceae</taxon>
        <taxon>Clostridium</taxon>
    </lineage>
</organism>
<evidence type="ECO:0000256" key="1">
    <source>
        <dbReference type="ARBA" id="ARBA00003408"/>
    </source>
</evidence>
<feature type="transmembrane region" description="Helical" evidence="15">
    <location>
        <begin position="49"/>
        <end position="74"/>
    </location>
</feature>
<proteinExistence type="inferred from homology"/>
<evidence type="ECO:0000256" key="8">
    <source>
        <dbReference type="ARBA" id="ARBA00022475"/>
    </source>
</evidence>
<evidence type="ECO:0000313" key="16">
    <source>
        <dbReference type="EMBL" id="GLC28811.1"/>
    </source>
</evidence>
<evidence type="ECO:0000256" key="4">
    <source>
        <dbReference type="ARBA" id="ARBA00020268"/>
    </source>
</evidence>
<name>A0ABQ5N0U6_9CLOT</name>
<feature type="transmembrane region" description="Helical" evidence="15">
    <location>
        <begin position="137"/>
        <end position="156"/>
    </location>
</feature>
<dbReference type="EMBL" id="BRXR01000001">
    <property type="protein sequence ID" value="GLC28811.1"/>
    <property type="molecule type" value="Genomic_DNA"/>
</dbReference>
<gene>
    <name evidence="16" type="ORF">bsdE14_02210</name>
</gene>
<feature type="transmembrane region" description="Helical" evidence="15">
    <location>
        <begin position="95"/>
        <end position="117"/>
    </location>
</feature>
<keyword evidence="10 15" id="KW-1133">Transmembrane helix</keyword>
<feature type="transmembrane region" description="Helical" evidence="15">
    <location>
        <begin position="197"/>
        <end position="219"/>
    </location>
</feature>
<evidence type="ECO:0000256" key="12">
    <source>
        <dbReference type="ARBA" id="ARBA00023136"/>
    </source>
</evidence>
<evidence type="ECO:0000313" key="17">
    <source>
        <dbReference type="Proteomes" id="UP001208567"/>
    </source>
</evidence>
<keyword evidence="11" id="KW-0406">Ion transport</keyword>
<evidence type="ECO:0000256" key="5">
    <source>
        <dbReference type="ARBA" id="ARBA00022106"/>
    </source>
</evidence>